<dbReference type="Gene3D" id="2.30.30.1040">
    <property type="match status" value="1"/>
</dbReference>
<keyword evidence="5" id="KW-0804">Transcription</keyword>
<evidence type="ECO:0000256" key="7">
    <source>
        <dbReference type="ARBA" id="ARBA00023294"/>
    </source>
</evidence>
<dbReference type="FunFam" id="2.30.30.1040:FF:000001">
    <property type="entry name" value="Auxin response factor"/>
    <property type="match status" value="1"/>
</dbReference>
<evidence type="ECO:0000256" key="1">
    <source>
        <dbReference type="ARBA" id="ARBA00004123"/>
    </source>
</evidence>
<evidence type="ECO:0000256" key="2">
    <source>
        <dbReference type="ARBA" id="ARBA00007853"/>
    </source>
</evidence>
<gene>
    <name evidence="9" type="ORF">Tci_002825</name>
</gene>
<dbReference type="InterPro" id="IPR010525">
    <property type="entry name" value="ARF_dom"/>
</dbReference>
<dbReference type="GO" id="GO:0006355">
    <property type="term" value="P:regulation of DNA-templated transcription"/>
    <property type="evidence" value="ECO:0007669"/>
    <property type="project" value="InterPro"/>
</dbReference>
<evidence type="ECO:0000313" key="9">
    <source>
        <dbReference type="EMBL" id="GEU30847.1"/>
    </source>
</evidence>
<dbReference type="InterPro" id="IPR044835">
    <property type="entry name" value="ARF_plant"/>
</dbReference>
<proteinExistence type="inferred from homology"/>
<reference evidence="9" key="1">
    <citation type="journal article" date="2019" name="Sci. Rep.">
        <title>Draft genome of Tanacetum cinerariifolium, the natural source of mosquito coil.</title>
        <authorList>
            <person name="Yamashiro T."/>
            <person name="Shiraishi A."/>
            <person name="Satake H."/>
            <person name="Nakayama K."/>
        </authorList>
    </citation>
    <scope>NUCLEOTIDE SEQUENCE</scope>
</reference>
<comment type="subcellular location">
    <subcellularLocation>
        <location evidence="1">Nucleus</location>
    </subcellularLocation>
</comment>
<dbReference type="PANTHER" id="PTHR31384">
    <property type="entry name" value="AUXIN RESPONSE FACTOR 4-RELATED"/>
    <property type="match status" value="1"/>
</dbReference>
<evidence type="ECO:0000256" key="4">
    <source>
        <dbReference type="ARBA" id="ARBA00023125"/>
    </source>
</evidence>
<dbReference type="GO" id="GO:0003677">
    <property type="term" value="F:DNA binding"/>
    <property type="evidence" value="ECO:0007669"/>
    <property type="project" value="UniProtKB-KW"/>
</dbReference>
<protein>
    <submittedName>
        <fullName evidence="9">Auxin response factor 1</fullName>
    </submittedName>
</protein>
<evidence type="ECO:0000256" key="3">
    <source>
        <dbReference type="ARBA" id="ARBA00023015"/>
    </source>
</evidence>
<accession>A0A6L2J2Y9</accession>
<keyword evidence="6" id="KW-0539">Nucleus</keyword>
<comment type="caution">
    <text evidence="9">The sequence shown here is derived from an EMBL/GenBank/DDBJ whole genome shotgun (WGS) entry which is preliminary data.</text>
</comment>
<organism evidence="9">
    <name type="scientific">Tanacetum cinerariifolium</name>
    <name type="common">Dalmatian daisy</name>
    <name type="synonym">Chrysanthemum cinerariifolium</name>
    <dbReference type="NCBI Taxonomy" id="118510"/>
    <lineage>
        <taxon>Eukaryota</taxon>
        <taxon>Viridiplantae</taxon>
        <taxon>Streptophyta</taxon>
        <taxon>Embryophyta</taxon>
        <taxon>Tracheophyta</taxon>
        <taxon>Spermatophyta</taxon>
        <taxon>Magnoliopsida</taxon>
        <taxon>eudicotyledons</taxon>
        <taxon>Gunneridae</taxon>
        <taxon>Pentapetalae</taxon>
        <taxon>asterids</taxon>
        <taxon>campanulids</taxon>
        <taxon>Asterales</taxon>
        <taxon>Asteraceae</taxon>
        <taxon>Asteroideae</taxon>
        <taxon>Anthemideae</taxon>
        <taxon>Anthemidinae</taxon>
        <taxon>Tanacetum</taxon>
    </lineage>
</organism>
<keyword evidence="4" id="KW-0238">DNA-binding</keyword>
<evidence type="ECO:0000256" key="6">
    <source>
        <dbReference type="ARBA" id="ARBA00023242"/>
    </source>
</evidence>
<keyword evidence="3" id="KW-0805">Transcription regulation</keyword>
<dbReference type="Pfam" id="PF06507">
    <property type="entry name" value="ARF_AD"/>
    <property type="match status" value="1"/>
</dbReference>
<dbReference type="PANTHER" id="PTHR31384:SF96">
    <property type="entry name" value="AUXIN RESPONSE FACTOR 1"/>
    <property type="match status" value="1"/>
</dbReference>
<name>A0A6L2J2Y9_TANCI</name>
<evidence type="ECO:0000256" key="5">
    <source>
        <dbReference type="ARBA" id="ARBA00023163"/>
    </source>
</evidence>
<keyword evidence="7" id="KW-0927">Auxin signaling pathway</keyword>
<dbReference type="EMBL" id="BKCJ010000194">
    <property type="protein sequence ID" value="GEU30847.1"/>
    <property type="molecule type" value="Genomic_DNA"/>
</dbReference>
<dbReference type="GO" id="GO:0005634">
    <property type="term" value="C:nucleus"/>
    <property type="evidence" value="ECO:0007669"/>
    <property type="project" value="UniProtKB-SubCell"/>
</dbReference>
<dbReference type="AlphaFoldDB" id="A0A6L2J2Y9"/>
<evidence type="ECO:0000259" key="8">
    <source>
        <dbReference type="Pfam" id="PF06507"/>
    </source>
</evidence>
<dbReference type="GO" id="GO:0009734">
    <property type="term" value="P:auxin-activated signaling pathway"/>
    <property type="evidence" value="ECO:0007669"/>
    <property type="project" value="UniProtKB-KW"/>
</dbReference>
<comment type="similarity">
    <text evidence="2">Belongs to the ARF family.</text>
</comment>
<feature type="domain" description="Auxin response factor" evidence="8">
    <location>
        <begin position="185"/>
        <end position="265"/>
    </location>
</feature>
<sequence>MAHIAASNYRDGCVWLLLGAIMNIIGGSKKKKHHPQGFKSEFITKAPNKELWHQCYSCHAYVPREGEDVVYFPQGHLEQIEASDQQLPAILLPPKILCKVVNVQLWVEEDREQQGEVAIPDPPALEPPCCNVCSLYKTPTACDTSAPGGLRKHTYLSVLATTHHAFTTGTLFNVIYRPRATQYAFIISVNRYLKAQNPRPCVGMKFMIGFESERVPEERFSGTIVAVGDDASSKWPDSEWKSLKVQWDEPSPILPDGLSPWEIEVRPSRTLKWTCCCLQGLSNIWRGEEERSLVFLPAESLCGALGYVLPWDVGTKHEKAMWSVGLAFWGCVFEENVIDGALYRVLLRICKYCSIK</sequence>